<name>A0A8W7P558_ANOCL</name>
<protein>
    <submittedName>
        <fullName evidence="2">Uncharacterized protein</fullName>
    </submittedName>
</protein>
<dbReference type="Proteomes" id="UP000075882">
    <property type="component" value="Unassembled WGS sequence"/>
</dbReference>
<feature type="region of interest" description="Disordered" evidence="1">
    <location>
        <begin position="1"/>
        <end position="57"/>
    </location>
</feature>
<proteinExistence type="predicted"/>
<evidence type="ECO:0000313" key="2">
    <source>
        <dbReference type="EnsemblMetazoa" id="ACOM025368-PA.1"/>
    </source>
</evidence>
<dbReference type="AlphaFoldDB" id="A0A8W7P558"/>
<accession>A0A8W7P558</accession>
<reference evidence="2" key="1">
    <citation type="submission" date="2022-08" db="UniProtKB">
        <authorList>
            <consortium name="EnsemblMetazoa"/>
        </authorList>
    </citation>
    <scope>IDENTIFICATION</scope>
</reference>
<dbReference type="EnsemblMetazoa" id="ACOM025368-RA">
    <property type="protein sequence ID" value="ACOM025368-PA.1"/>
    <property type="gene ID" value="ACOM025368"/>
</dbReference>
<evidence type="ECO:0000256" key="1">
    <source>
        <dbReference type="SAM" id="MobiDB-lite"/>
    </source>
</evidence>
<feature type="compositionally biased region" description="Low complexity" evidence="1">
    <location>
        <begin position="45"/>
        <end position="55"/>
    </location>
</feature>
<sequence>MDAQTRTTPAGGRSERRKPKSGMRSAGTQFGQLGLRSGLPHAPASFSSVSGSNTSTHFMSARCTAGAWMRPPAGGSVRAFHTNRRTNWHRTAPQQDLFNSPAGRKL</sequence>
<organism evidence="2">
    <name type="scientific">Anopheles coluzzii</name>
    <name type="common">African malaria mosquito</name>
    <dbReference type="NCBI Taxonomy" id="1518534"/>
    <lineage>
        <taxon>Eukaryota</taxon>
        <taxon>Metazoa</taxon>
        <taxon>Ecdysozoa</taxon>
        <taxon>Arthropoda</taxon>
        <taxon>Hexapoda</taxon>
        <taxon>Insecta</taxon>
        <taxon>Pterygota</taxon>
        <taxon>Neoptera</taxon>
        <taxon>Endopterygota</taxon>
        <taxon>Diptera</taxon>
        <taxon>Nematocera</taxon>
        <taxon>Culicoidea</taxon>
        <taxon>Culicidae</taxon>
        <taxon>Anophelinae</taxon>
        <taxon>Anopheles</taxon>
    </lineage>
</organism>